<dbReference type="GO" id="GO:0008270">
    <property type="term" value="F:zinc ion binding"/>
    <property type="evidence" value="ECO:0007669"/>
    <property type="project" value="UniProtKB-KW"/>
</dbReference>
<comment type="caution">
    <text evidence="6">The sequence shown here is derived from an EMBL/GenBank/DDBJ whole genome shotgun (WGS) entry which is preliminary data.</text>
</comment>
<evidence type="ECO:0000256" key="2">
    <source>
        <dbReference type="ARBA" id="ARBA00022771"/>
    </source>
</evidence>
<dbReference type="Pfam" id="PF01753">
    <property type="entry name" value="zf-MYND"/>
    <property type="match status" value="1"/>
</dbReference>
<sequence>MPHNCKRCGKPAAQRCSGCTLSTAWYCSSDCQRRDWVIHIFECNPRRAINTSDHLARAVEENLFPEDPQTCEDFGFTRAFSIENRSQVLGLYIGLIERLNVSPKKVRQWQIEGTLVENIKATFSTLPERMRGGYYPWFLQNQWVLDPTTPRPGDPVEEMMLRTWRYVRAGHSNTDTLEDIRVEMAGWPKEKTACHLLCNLVLSQMHPSPDLVIWIPFGFCACRDEREESQLAGVYTALLQKCTFDELYQAYRSSALIALFDSKGLRERREALAIPHLEEVLRRSPWAFQSVWNLKQLAMGSEEAQPIPSITVDYGFMNCLKNEEETTLLRDLYRQIFALPRADPMKLHEACIQGKLFHYIGQLLKLKKKDQKVLKRLLNNPYPLPDI</sequence>
<evidence type="ECO:0000256" key="1">
    <source>
        <dbReference type="ARBA" id="ARBA00022723"/>
    </source>
</evidence>
<evidence type="ECO:0000313" key="7">
    <source>
        <dbReference type="Proteomes" id="UP001222325"/>
    </source>
</evidence>
<keyword evidence="2 4" id="KW-0863">Zinc-finger</keyword>
<keyword evidence="1" id="KW-0479">Metal-binding</keyword>
<reference evidence="6" key="1">
    <citation type="submission" date="2023-03" db="EMBL/GenBank/DDBJ databases">
        <title>Massive genome expansion in bonnet fungi (Mycena s.s.) driven by repeated elements and novel gene families across ecological guilds.</title>
        <authorList>
            <consortium name="Lawrence Berkeley National Laboratory"/>
            <person name="Harder C.B."/>
            <person name="Miyauchi S."/>
            <person name="Viragh M."/>
            <person name="Kuo A."/>
            <person name="Thoen E."/>
            <person name="Andreopoulos B."/>
            <person name="Lu D."/>
            <person name="Skrede I."/>
            <person name="Drula E."/>
            <person name="Henrissat B."/>
            <person name="Morin E."/>
            <person name="Kohler A."/>
            <person name="Barry K."/>
            <person name="LaButti K."/>
            <person name="Morin E."/>
            <person name="Salamov A."/>
            <person name="Lipzen A."/>
            <person name="Mereny Z."/>
            <person name="Hegedus B."/>
            <person name="Baldrian P."/>
            <person name="Stursova M."/>
            <person name="Weitz H."/>
            <person name="Taylor A."/>
            <person name="Grigoriev I.V."/>
            <person name="Nagy L.G."/>
            <person name="Martin F."/>
            <person name="Kauserud H."/>
        </authorList>
    </citation>
    <scope>NUCLEOTIDE SEQUENCE</scope>
    <source>
        <strain evidence="6">CBHHK173m</strain>
    </source>
</reference>
<protein>
    <recommendedName>
        <fullName evidence="5">MYND-type domain-containing protein</fullName>
    </recommendedName>
</protein>
<dbReference type="Gene3D" id="6.10.140.2220">
    <property type="match status" value="1"/>
</dbReference>
<name>A0AAD6UJW8_9AGAR</name>
<feature type="domain" description="MYND-type" evidence="5">
    <location>
        <begin position="5"/>
        <end position="43"/>
    </location>
</feature>
<dbReference type="SUPFAM" id="SSF144232">
    <property type="entry name" value="HIT/MYND zinc finger-like"/>
    <property type="match status" value="1"/>
</dbReference>
<accession>A0AAD6UJW8</accession>
<evidence type="ECO:0000259" key="5">
    <source>
        <dbReference type="PROSITE" id="PS50865"/>
    </source>
</evidence>
<evidence type="ECO:0000256" key="3">
    <source>
        <dbReference type="ARBA" id="ARBA00022833"/>
    </source>
</evidence>
<proteinExistence type="predicted"/>
<evidence type="ECO:0000313" key="6">
    <source>
        <dbReference type="EMBL" id="KAJ7103032.1"/>
    </source>
</evidence>
<gene>
    <name evidence="6" type="ORF">B0H15DRAFT_810664</name>
</gene>
<keyword evidence="7" id="KW-1185">Reference proteome</keyword>
<dbReference type="InterPro" id="IPR002893">
    <property type="entry name" value="Znf_MYND"/>
</dbReference>
<keyword evidence="3" id="KW-0862">Zinc</keyword>
<dbReference type="Proteomes" id="UP001222325">
    <property type="component" value="Unassembled WGS sequence"/>
</dbReference>
<dbReference type="AlphaFoldDB" id="A0AAD6UJW8"/>
<dbReference type="PROSITE" id="PS50865">
    <property type="entry name" value="ZF_MYND_2"/>
    <property type="match status" value="1"/>
</dbReference>
<organism evidence="6 7">
    <name type="scientific">Mycena belliarum</name>
    <dbReference type="NCBI Taxonomy" id="1033014"/>
    <lineage>
        <taxon>Eukaryota</taxon>
        <taxon>Fungi</taxon>
        <taxon>Dikarya</taxon>
        <taxon>Basidiomycota</taxon>
        <taxon>Agaricomycotina</taxon>
        <taxon>Agaricomycetes</taxon>
        <taxon>Agaricomycetidae</taxon>
        <taxon>Agaricales</taxon>
        <taxon>Marasmiineae</taxon>
        <taxon>Mycenaceae</taxon>
        <taxon>Mycena</taxon>
    </lineage>
</organism>
<dbReference type="EMBL" id="JARJCN010000002">
    <property type="protein sequence ID" value="KAJ7103032.1"/>
    <property type="molecule type" value="Genomic_DNA"/>
</dbReference>
<evidence type="ECO:0000256" key="4">
    <source>
        <dbReference type="PROSITE-ProRule" id="PRU00134"/>
    </source>
</evidence>